<organism evidence="3 4">
    <name type="scientific">Brevibacterium aurantiacum</name>
    <dbReference type="NCBI Taxonomy" id="273384"/>
    <lineage>
        <taxon>Bacteria</taxon>
        <taxon>Bacillati</taxon>
        <taxon>Actinomycetota</taxon>
        <taxon>Actinomycetes</taxon>
        <taxon>Micrococcales</taxon>
        <taxon>Brevibacteriaceae</taxon>
        <taxon>Brevibacterium</taxon>
    </lineage>
</organism>
<dbReference type="PATRIC" id="fig|1703.10.peg.495"/>
<accession>A0A1D7VZC8</accession>
<dbReference type="InterPro" id="IPR052917">
    <property type="entry name" value="Stress-Dev_Protein"/>
</dbReference>
<protein>
    <submittedName>
        <fullName evidence="3">General stress protein</fullName>
    </submittedName>
</protein>
<feature type="compositionally biased region" description="Low complexity" evidence="1">
    <location>
        <begin position="97"/>
        <end position="112"/>
    </location>
</feature>
<dbReference type="InterPro" id="IPR038725">
    <property type="entry name" value="YdaG_split_barrel_FMN-bd"/>
</dbReference>
<dbReference type="Gene3D" id="2.30.110.10">
    <property type="entry name" value="Electron Transport, Fmn-binding Protein, Chain A"/>
    <property type="match status" value="1"/>
</dbReference>
<feature type="region of interest" description="Disordered" evidence="1">
    <location>
        <begin position="1"/>
        <end position="112"/>
    </location>
</feature>
<feature type="compositionally biased region" description="Basic and acidic residues" evidence="1">
    <location>
        <begin position="50"/>
        <end position="59"/>
    </location>
</feature>
<proteinExistence type="predicted"/>
<evidence type="ECO:0000256" key="1">
    <source>
        <dbReference type="SAM" id="MobiDB-lite"/>
    </source>
</evidence>
<dbReference type="EMBL" id="CP017150">
    <property type="protein sequence ID" value="AOP52199.1"/>
    <property type="molecule type" value="Genomic_DNA"/>
</dbReference>
<dbReference type="InterPro" id="IPR012349">
    <property type="entry name" value="Split_barrel_FMN-bd"/>
</dbReference>
<name>A0A1D7VZC8_BREAU</name>
<gene>
    <name evidence="3" type="ORF">BLSMQ_0483</name>
</gene>
<evidence type="ECO:0000313" key="4">
    <source>
        <dbReference type="Proteomes" id="UP000094793"/>
    </source>
</evidence>
<dbReference type="PANTHER" id="PTHR34818:SF1">
    <property type="entry name" value="PROTEIN BLI-3"/>
    <property type="match status" value="1"/>
</dbReference>
<evidence type="ECO:0000259" key="2">
    <source>
        <dbReference type="Pfam" id="PF16242"/>
    </source>
</evidence>
<dbReference type="KEGG" id="blin:BLSMQ_0483"/>
<dbReference type="Proteomes" id="UP000094793">
    <property type="component" value="Chromosome"/>
</dbReference>
<dbReference type="eggNOG" id="COG3871">
    <property type="taxonomic scope" value="Bacteria"/>
</dbReference>
<feature type="compositionally biased region" description="Basic and acidic residues" evidence="1">
    <location>
        <begin position="17"/>
        <end position="30"/>
    </location>
</feature>
<feature type="domain" description="General stress protein FMN-binding split barrel" evidence="2">
    <location>
        <begin position="117"/>
        <end position="258"/>
    </location>
</feature>
<dbReference type="SUPFAM" id="SSF50475">
    <property type="entry name" value="FMN-binding split barrel"/>
    <property type="match status" value="1"/>
</dbReference>
<dbReference type="AlphaFoldDB" id="A0A1D7VZC8"/>
<evidence type="ECO:0000313" key="3">
    <source>
        <dbReference type="EMBL" id="AOP52199.1"/>
    </source>
</evidence>
<dbReference type="Pfam" id="PF16242">
    <property type="entry name" value="Pyrid_ox_like"/>
    <property type="match status" value="1"/>
</dbReference>
<feature type="compositionally biased region" description="Basic and acidic residues" evidence="1">
    <location>
        <begin position="71"/>
        <end position="93"/>
    </location>
</feature>
<dbReference type="PANTHER" id="PTHR34818">
    <property type="entry name" value="PROTEIN BLI-3"/>
    <property type="match status" value="1"/>
</dbReference>
<reference evidence="4" key="1">
    <citation type="submission" date="2016-09" db="EMBL/GenBank/DDBJ databases">
        <title>Complete Genome Sequence of Brevibacterium linens SMQ-1335.</title>
        <authorList>
            <person name="de Melo A.G."/>
            <person name="Labrie S.J."/>
            <person name="Dumaresq J."/>
            <person name="Roberts R.J."/>
            <person name="Tremblay D.M."/>
            <person name="Moineau S."/>
        </authorList>
    </citation>
    <scope>NUCLEOTIDE SEQUENCE [LARGE SCALE GENOMIC DNA]</scope>
    <source>
        <strain evidence="4">SMQ-1335</strain>
    </source>
</reference>
<sequence length="268" mass="28143">MKGMMMSSRDTSNESTGETKARDVAAKLDEATEPLGGTSEVDSQTQVGYTEEHVEDRAQDTAADLGVTLHRNPDGSHTAVDESAVKAAERESDASPAATGNTTNTTGGADTGSLEQKDVVKILRDSGYVMLTTALDDGKLLAHPMVPQEVTDDGDVWFFIGLQGDQATALLQNPQVNIAVSEAGNWLSVAGRVDFVDDQAKLAKLWNKEAATWFDGGLNDPDLGLIKVTGESAQHWGLKGGKVAGLAQIVKAKVTGQRTGGGSSTTEL</sequence>